<gene>
    <name evidence="1" type="ORF">PMAYCL1PPCAC_04635</name>
</gene>
<feature type="non-terminal residue" evidence="1">
    <location>
        <position position="74"/>
    </location>
</feature>
<dbReference type="AlphaFoldDB" id="A0AAN4ZCG4"/>
<proteinExistence type="predicted"/>
<feature type="non-terminal residue" evidence="1">
    <location>
        <position position="1"/>
    </location>
</feature>
<dbReference type="Proteomes" id="UP001328107">
    <property type="component" value="Unassembled WGS sequence"/>
</dbReference>
<organism evidence="1 2">
    <name type="scientific">Pristionchus mayeri</name>
    <dbReference type="NCBI Taxonomy" id="1317129"/>
    <lineage>
        <taxon>Eukaryota</taxon>
        <taxon>Metazoa</taxon>
        <taxon>Ecdysozoa</taxon>
        <taxon>Nematoda</taxon>
        <taxon>Chromadorea</taxon>
        <taxon>Rhabditida</taxon>
        <taxon>Rhabditina</taxon>
        <taxon>Diplogasteromorpha</taxon>
        <taxon>Diplogasteroidea</taxon>
        <taxon>Neodiplogasteridae</taxon>
        <taxon>Pristionchus</taxon>
    </lineage>
</organism>
<accession>A0AAN4ZCG4</accession>
<comment type="caution">
    <text evidence="1">The sequence shown here is derived from an EMBL/GenBank/DDBJ whole genome shotgun (WGS) entry which is preliminary data.</text>
</comment>
<protein>
    <submittedName>
        <fullName evidence="1">Uncharacterized protein</fullName>
    </submittedName>
</protein>
<evidence type="ECO:0000313" key="1">
    <source>
        <dbReference type="EMBL" id="GMR34440.1"/>
    </source>
</evidence>
<keyword evidence="2" id="KW-1185">Reference proteome</keyword>
<sequence>QDFHVLLKMLHDPAYKIEEDMILFDSLLVIADRYYIKEVIDRVEETLMKSDKFSVAEKLLFVDKHESFRFIKLH</sequence>
<dbReference type="EMBL" id="BTRK01000002">
    <property type="protein sequence ID" value="GMR34440.1"/>
    <property type="molecule type" value="Genomic_DNA"/>
</dbReference>
<name>A0AAN4ZCG4_9BILA</name>
<evidence type="ECO:0000313" key="2">
    <source>
        <dbReference type="Proteomes" id="UP001328107"/>
    </source>
</evidence>
<reference evidence="2" key="1">
    <citation type="submission" date="2022-10" db="EMBL/GenBank/DDBJ databases">
        <title>Genome assembly of Pristionchus species.</title>
        <authorList>
            <person name="Yoshida K."/>
            <person name="Sommer R.J."/>
        </authorList>
    </citation>
    <scope>NUCLEOTIDE SEQUENCE [LARGE SCALE GENOMIC DNA]</scope>
    <source>
        <strain evidence="2">RS5460</strain>
    </source>
</reference>